<evidence type="ECO:0000313" key="5">
    <source>
        <dbReference type="EMBL" id="TES85963.1"/>
    </source>
</evidence>
<name>A0A523QJU5_UNCAE</name>
<evidence type="ECO:0000256" key="2">
    <source>
        <dbReference type="ARBA" id="ARBA00023002"/>
    </source>
</evidence>
<protein>
    <submittedName>
        <fullName evidence="5">FAD-binding protein</fullName>
    </submittedName>
</protein>
<dbReference type="GO" id="GO:0016491">
    <property type="term" value="F:oxidoreductase activity"/>
    <property type="evidence" value="ECO:0007669"/>
    <property type="project" value="UniProtKB-KW"/>
</dbReference>
<reference evidence="5 6" key="1">
    <citation type="submission" date="2019-03" db="EMBL/GenBank/DDBJ databases">
        <title>Metabolic potential of uncultured bacteria and archaea associated with petroleum seepage in deep-sea sediments.</title>
        <authorList>
            <person name="Dong X."/>
            <person name="Hubert C."/>
        </authorList>
    </citation>
    <scope>NUCLEOTIDE SEQUENCE [LARGE SCALE GENOMIC DNA]</scope>
    <source>
        <strain evidence="5">E44_bin92</strain>
    </source>
</reference>
<feature type="domain" description="FAD-dependent oxidoreductase 2 FAD-binding" evidence="4">
    <location>
        <begin position="97"/>
        <end position="480"/>
    </location>
</feature>
<comment type="caution">
    <text evidence="5">The sequence shown here is derived from an EMBL/GenBank/DDBJ whole genome shotgun (WGS) entry which is preliminary data.</text>
</comment>
<dbReference type="SUPFAM" id="SSF56425">
    <property type="entry name" value="Succinate dehydrogenase/fumarate reductase flavoprotein, catalytic domain"/>
    <property type="match status" value="1"/>
</dbReference>
<accession>A0A523QJU5</accession>
<keyword evidence="1" id="KW-0285">Flavoprotein</keyword>
<dbReference type="SUPFAM" id="SSF51905">
    <property type="entry name" value="FAD/NAD(P)-binding domain"/>
    <property type="match status" value="1"/>
</dbReference>
<gene>
    <name evidence="5" type="ORF">E3J95_03185</name>
</gene>
<dbReference type="AlphaFoldDB" id="A0A523QJU5"/>
<dbReference type="InterPro" id="IPR027477">
    <property type="entry name" value="Succ_DH/fumarate_Rdtase_cat_sf"/>
</dbReference>
<dbReference type="PANTHER" id="PTHR11632">
    <property type="entry name" value="SUCCINATE DEHYDROGENASE 2 FLAVOPROTEIN SUBUNIT"/>
    <property type="match status" value="1"/>
</dbReference>
<proteinExistence type="predicted"/>
<evidence type="ECO:0000313" key="6">
    <source>
        <dbReference type="Proteomes" id="UP000320781"/>
    </source>
</evidence>
<evidence type="ECO:0000256" key="1">
    <source>
        <dbReference type="ARBA" id="ARBA00022630"/>
    </source>
</evidence>
<dbReference type="PANTHER" id="PTHR11632:SF51">
    <property type="entry name" value="SUCCINATE DEHYDROGENASE [UBIQUINONE] FLAVOPROTEIN SUBUNIT, MITOCHONDRIAL"/>
    <property type="match status" value="1"/>
</dbReference>
<dbReference type="InterPro" id="IPR036188">
    <property type="entry name" value="FAD/NAD-bd_sf"/>
</dbReference>
<organism evidence="5 6">
    <name type="scientific">Aerophobetes bacterium</name>
    <dbReference type="NCBI Taxonomy" id="2030807"/>
    <lineage>
        <taxon>Bacteria</taxon>
        <taxon>Candidatus Aerophobota</taxon>
    </lineage>
</organism>
<dbReference type="InterPro" id="IPR030664">
    <property type="entry name" value="SdhA/FrdA/AprA"/>
</dbReference>
<dbReference type="Gene3D" id="3.90.700.10">
    <property type="entry name" value="Succinate dehydrogenase/fumarate reductase flavoprotein, catalytic domain"/>
    <property type="match status" value="1"/>
</dbReference>
<sequence>MYPDYMRESLKKVERTRPARLKIARSGEKIFPLMSAKEREEVLKDFHPDYKPDSLREIRVGANKGEKITPEVANLLESHSRINPDDFDLSTIDYDTDVLVIGGGGAGAAAALLARENGARLIMATKLRMGDANSMMSQGGIQAAVNPNDSPLIHYLDAMGGGHFDSKPELVRALTTDAPGVIRWLEDLGVMFDRDPDGNMVTKLGGGTSRKRMHSARDYTGAAIMRVLRDEVRNHPEDIQVIEFSPAVELLMDDKGQVAGTLLYNLETEEYEIVRAKSTIIATGGYGRLHIKDFATTNHYGATADGLVLGYRAGANLLYMDAVQYHPTGAVYPEQIMGFLITEKVRGLGGQPVNKHGQLFVFPLEPRDVETASFIRECTERDNGIKTPTGKVGVWLDSPLIEAISGEGTIRRDLPAMYRQYDRFGIDITREPMLVFPTLHYQNGGLEINDKCETKLKGLYVAGEASGGVHGRNRLMGNSVLDYNVFGRRAGIKAAVGARKVKLGKLTLDHVRRYEKALKEAGIRTSRISPILLPDYTRPETKSRQLTAHYEGTLR</sequence>
<evidence type="ECO:0000256" key="3">
    <source>
        <dbReference type="PIRSR" id="PIRSR630664-50"/>
    </source>
</evidence>
<dbReference type="PRINTS" id="PR00368">
    <property type="entry name" value="FADPNR"/>
</dbReference>
<dbReference type="Gene3D" id="3.50.50.60">
    <property type="entry name" value="FAD/NAD(P)-binding domain"/>
    <property type="match status" value="1"/>
</dbReference>
<evidence type="ECO:0000259" key="4">
    <source>
        <dbReference type="Pfam" id="PF00890"/>
    </source>
</evidence>
<keyword evidence="2" id="KW-0560">Oxidoreductase</keyword>
<dbReference type="PRINTS" id="PR00411">
    <property type="entry name" value="PNDRDTASEI"/>
</dbReference>
<feature type="active site" description="Proton acceptor" evidence="3">
    <location>
        <position position="376"/>
    </location>
</feature>
<dbReference type="InterPro" id="IPR003953">
    <property type="entry name" value="FAD-dep_OxRdtase_2_FAD-bd"/>
</dbReference>
<dbReference type="Pfam" id="PF00890">
    <property type="entry name" value="FAD_binding_2"/>
    <property type="match status" value="1"/>
</dbReference>
<dbReference type="EMBL" id="SOKU01000147">
    <property type="protein sequence ID" value="TES85963.1"/>
    <property type="molecule type" value="Genomic_DNA"/>
</dbReference>
<dbReference type="Proteomes" id="UP000320781">
    <property type="component" value="Unassembled WGS sequence"/>
</dbReference>